<dbReference type="SUPFAM" id="SSF51905">
    <property type="entry name" value="FAD/NAD(P)-binding domain"/>
    <property type="match status" value="1"/>
</dbReference>
<dbReference type="Proteomes" id="UP000565572">
    <property type="component" value="Unassembled WGS sequence"/>
</dbReference>
<dbReference type="NCBIfam" id="TIGR04046">
    <property type="entry name" value="MSMEG_0569_nitr"/>
    <property type="match status" value="1"/>
</dbReference>
<organism evidence="2 3">
    <name type="scientific">Microlunatus antarcticus</name>
    <dbReference type="NCBI Taxonomy" id="53388"/>
    <lineage>
        <taxon>Bacteria</taxon>
        <taxon>Bacillati</taxon>
        <taxon>Actinomycetota</taxon>
        <taxon>Actinomycetes</taxon>
        <taxon>Propionibacteriales</taxon>
        <taxon>Propionibacteriaceae</taxon>
        <taxon>Microlunatus</taxon>
    </lineage>
</organism>
<evidence type="ECO:0000313" key="2">
    <source>
        <dbReference type="EMBL" id="MBB3326805.1"/>
    </source>
</evidence>
<keyword evidence="3" id="KW-1185">Reference proteome</keyword>
<dbReference type="GO" id="GO:0050660">
    <property type="term" value="F:flavin adenine dinucleotide binding"/>
    <property type="evidence" value="ECO:0007669"/>
    <property type="project" value="TreeGrafter"/>
</dbReference>
<dbReference type="PANTHER" id="PTHR43539">
    <property type="entry name" value="FLAVIN-BINDING MONOOXYGENASE-LIKE PROTEIN (AFU_ORTHOLOGUE AFUA_4G09220)"/>
    <property type="match status" value="1"/>
</dbReference>
<dbReference type="InterPro" id="IPR050982">
    <property type="entry name" value="Auxin_biosynth/cation_transpt"/>
</dbReference>
<evidence type="ECO:0000313" key="3">
    <source>
        <dbReference type="Proteomes" id="UP000565572"/>
    </source>
</evidence>
<dbReference type="PANTHER" id="PTHR43539:SF78">
    <property type="entry name" value="FLAVIN-CONTAINING MONOOXYGENASE"/>
    <property type="match status" value="1"/>
</dbReference>
<keyword evidence="1" id="KW-0560">Oxidoreductase</keyword>
<name>A0A7W5JUY2_9ACTN</name>
<dbReference type="PRINTS" id="PR00368">
    <property type="entry name" value="FADPNR"/>
</dbReference>
<reference evidence="2 3" key="1">
    <citation type="submission" date="2020-08" db="EMBL/GenBank/DDBJ databases">
        <title>Sequencing the genomes of 1000 actinobacteria strains.</title>
        <authorList>
            <person name="Klenk H.-P."/>
        </authorList>
    </citation>
    <scope>NUCLEOTIDE SEQUENCE [LARGE SCALE GENOMIC DNA]</scope>
    <source>
        <strain evidence="2 3">DSM 11053</strain>
    </source>
</reference>
<dbReference type="EMBL" id="JACHZG010000001">
    <property type="protein sequence ID" value="MBB3326805.1"/>
    <property type="molecule type" value="Genomic_DNA"/>
</dbReference>
<dbReference type="Pfam" id="PF13738">
    <property type="entry name" value="Pyr_redox_3"/>
    <property type="match status" value="1"/>
</dbReference>
<protein>
    <submittedName>
        <fullName evidence="2">Putative flavoprotein involved in K+ transport</fullName>
    </submittedName>
</protein>
<dbReference type="Gene3D" id="3.50.50.60">
    <property type="entry name" value="FAD/NAD(P)-binding domain"/>
    <property type="match status" value="2"/>
</dbReference>
<evidence type="ECO:0000256" key="1">
    <source>
        <dbReference type="ARBA" id="ARBA00023002"/>
    </source>
</evidence>
<dbReference type="GO" id="GO:0004497">
    <property type="term" value="F:monooxygenase activity"/>
    <property type="evidence" value="ECO:0007669"/>
    <property type="project" value="TreeGrafter"/>
</dbReference>
<dbReference type="RefSeq" id="WP_183337680.1">
    <property type="nucleotide sequence ID" value="NZ_JACHZG010000001.1"/>
</dbReference>
<dbReference type="AlphaFoldDB" id="A0A7W5JUY2"/>
<gene>
    <name evidence="2" type="ORF">FHX39_001749</name>
</gene>
<accession>A0A7W5JUY2</accession>
<sequence length="431" mass="47073">MSARLPGAGPVERVEVAVIGGGQAGLTASWFLAQAGLEHVVLERQTAAHAWHDQRWDSFTLVTPNVQCRLPGFPYPGDQPYGFMTRDETSAYLAEYVRRTAPPLRERTTVRELRQDDGGGFVLELETPEGPATLAAEQVVVAVGGYHDPKVPRLAERLPAGVTQVHSSAYKNPESLPAGAVLVVGTGQSGAQIAEDLHLAGRQVHLVVGSAPRCARRYRGRDSIDWLEEMGLYDVAVEDSPGGLREREKTNHYMTGRDGGHDIDLRRFALEGMGLYGRLVDVAGPRLAFAPTLEASLDRADRVAEDIKDAIDGHVARLGLDAPLEERYTPVWRPDSEPTSLDLEDAGVTSVVWATGFVPDFRWVRVPVFDGRGTVGHHRGVTAVDGLHFLGLPWLHTWGSGRFAGLTRDAEHVVDHVVETLRPPVRLRLTS</sequence>
<proteinExistence type="predicted"/>
<comment type="caution">
    <text evidence="2">The sequence shown here is derived from an EMBL/GenBank/DDBJ whole genome shotgun (WGS) entry which is preliminary data.</text>
</comment>
<dbReference type="InterPro" id="IPR024000">
    <property type="entry name" value="CHP04046_FMN-dependent"/>
</dbReference>
<dbReference type="PRINTS" id="PR00411">
    <property type="entry name" value="PNDRDTASEI"/>
</dbReference>
<dbReference type="InterPro" id="IPR036188">
    <property type="entry name" value="FAD/NAD-bd_sf"/>
</dbReference>